<evidence type="ECO:0000259" key="1">
    <source>
        <dbReference type="PROSITE" id="PS51481"/>
    </source>
</evidence>
<dbReference type="GO" id="GO:0005829">
    <property type="term" value="C:cytosol"/>
    <property type="evidence" value="ECO:0007669"/>
    <property type="project" value="TreeGrafter"/>
</dbReference>
<dbReference type="RefSeq" id="WP_094424786.1">
    <property type="nucleotide sequence ID" value="NZ_CP019985.1"/>
</dbReference>
<sequence>MKKILNQRETIIFDMLNGFIKAERDHIAVSKEHDRVLYRKEKQEGKVGIVLGGGSGHEPLFFGLLGKNLADAVAVGNVFAAPTPQTVLAAIHEANQGSGVICLFGNYAGDVLNFDLAKEMADSDGIAVVNVAISDDIASAPKEYGADRRGIAGDLFVIKEVAAAAAKGYSLERCQRIAEECNQRTYSIGVGIKPGTNPLNGKPSFTLNADEIEFGLGIHGEPGIEKMPIFSAEELVKRMYSLFDEEITVYSEKEVIVCVNGLGSTTLMELYIITNEFIDLLEDNEFLVLDTVVGNFCTTQEMAGFSLTVQILTEEIKELYQMEAMSPHYFHKESY</sequence>
<dbReference type="Gene3D" id="3.30.1180.20">
    <property type="entry name" value="Dihydroxyacetone kinase, domain 2"/>
    <property type="match status" value="1"/>
</dbReference>
<evidence type="ECO:0000313" key="2">
    <source>
        <dbReference type="EMBL" id="PAF26903.1"/>
    </source>
</evidence>
<dbReference type="AlphaFoldDB" id="A0A268S2Y0"/>
<dbReference type="Pfam" id="PF02733">
    <property type="entry name" value="Dak1"/>
    <property type="match status" value="1"/>
</dbReference>
<name>A0A268S2Y0_SHOCL</name>
<dbReference type="SUPFAM" id="SSF82549">
    <property type="entry name" value="DAK1/DegV-like"/>
    <property type="match status" value="1"/>
</dbReference>
<dbReference type="GO" id="GO:0004371">
    <property type="term" value="F:glycerone kinase activity"/>
    <property type="evidence" value="ECO:0007669"/>
    <property type="project" value="InterPro"/>
</dbReference>
<dbReference type="PROSITE" id="PS51481">
    <property type="entry name" value="DHAK"/>
    <property type="match status" value="1"/>
</dbReference>
<accession>A0A268S2Y0</accession>
<dbReference type="Gene3D" id="3.40.50.10440">
    <property type="entry name" value="Dihydroxyacetone kinase, domain 1"/>
    <property type="match status" value="1"/>
</dbReference>
<protein>
    <recommendedName>
        <fullName evidence="1">DhaK domain-containing protein</fullName>
    </recommendedName>
</protein>
<dbReference type="GO" id="GO:0019563">
    <property type="term" value="P:glycerol catabolic process"/>
    <property type="evidence" value="ECO:0007669"/>
    <property type="project" value="TreeGrafter"/>
</dbReference>
<dbReference type="InterPro" id="IPR004006">
    <property type="entry name" value="DhaK_dom"/>
</dbReference>
<comment type="caution">
    <text evidence="2">The sequence shown here is derived from an EMBL/GenBank/DDBJ whole genome shotgun (WGS) entry which is preliminary data.</text>
</comment>
<reference evidence="2 3" key="1">
    <citation type="submission" date="2017-07" db="EMBL/GenBank/DDBJ databases">
        <title>Isolation and whole genome analysis of endospore-forming bacteria from heroin.</title>
        <authorList>
            <person name="Kalinowski J."/>
            <person name="Ahrens B."/>
            <person name="Al-Dilaimi A."/>
            <person name="Winkler A."/>
            <person name="Wibberg D."/>
            <person name="Schleenbecker U."/>
            <person name="Ruckert C."/>
            <person name="Wolfel R."/>
            <person name="Grass G."/>
        </authorList>
    </citation>
    <scope>NUCLEOTIDE SEQUENCE [LARGE SCALE GENOMIC DNA]</scope>
    <source>
        <strain evidence="2 3">7523-2</strain>
    </source>
</reference>
<dbReference type="PANTHER" id="PTHR28629:SF4">
    <property type="entry name" value="TRIOKINASE_FMN CYCLASE"/>
    <property type="match status" value="1"/>
</dbReference>
<organism evidence="2 3">
    <name type="scientific">Shouchella clausii</name>
    <name type="common">Alkalihalobacillus clausii</name>
    <dbReference type="NCBI Taxonomy" id="79880"/>
    <lineage>
        <taxon>Bacteria</taxon>
        <taxon>Bacillati</taxon>
        <taxon>Bacillota</taxon>
        <taxon>Bacilli</taxon>
        <taxon>Bacillales</taxon>
        <taxon>Bacillaceae</taxon>
        <taxon>Shouchella</taxon>
    </lineage>
</organism>
<dbReference type="GeneID" id="86928110"/>
<dbReference type="Proteomes" id="UP000216133">
    <property type="component" value="Unassembled WGS sequence"/>
</dbReference>
<dbReference type="EMBL" id="NPBS01000026">
    <property type="protein sequence ID" value="PAF26903.1"/>
    <property type="molecule type" value="Genomic_DNA"/>
</dbReference>
<feature type="domain" description="DhaK" evidence="1">
    <location>
        <begin position="7"/>
        <end position="329"/>
    </location>
</feature>
<evidence type="ECO:0000313" key="3">
    <source>
        <dbReference type="Proteomes" id="UP000216133"/>
    </source>
</evidence>
<dbReference type="FunFam" id="3.40.50.10440:FF:000001">
    <property type="entry name" value="Dihydroxyacetone kinase, DhaK subunit"/>
    <property type="match status" value="1"/>
</dbReference>
<dbReference type="PANTHER" id="PTHR28629">
    <property type="entry name" value="TRIOKINASE/FMN CYCLASE"/>
    <property type="match status" value="1"/>
</dbReference>
<proteinExistence type="predicted"/>
<gene>
    <name evidence="2" type="ORF">CHH61_06045</name>
</gene>
<dbReference type="InterPro" id="IPR050861">
    <property type="entry name" value="Dihydroxyacetone_Kinase"/>
</dbReference>